<reference evidence="5" key="2">
    <citation type="submission" date="2010-04" db="EMBL/GenBank/DDBJ databases">
        <authorList>
            <person name="Buell R."/>
            <person name="Hamilton J."/>
            <person name="Hostetler J."/>
        </authorList>
    </citation>
    <scope>NUCLEOTIDE SEQUENCE [LARGE SCALE GENOMIC DNA]</scope>
    <source>
        <strain evidence="5">DAOM:BR144</strain>
    </source>
</reference>
<dbReference type="InterPro" id="IPR029028">
    <property type="entry name" value="Alpha/beta_knot_MTases"/>
</dbReference>
<dbReference type="InterPro" id="IPR001537">
    <property type="entry name" value="SpoU_MeTrfase"/>
</dbReference>
<dbReference type="EnsemblProtists" id="PYU1_T010376">
    <property type="protein sequence ID" value="PYU1_T010376"/>
    <property type="gene ID" value="PYU1_G010355"/>
</dbReference>
<dbReference type="InParanoid" id="K3WZH7"/>
<reference evidence="4" key="3">
    <citation type="submission" date="2015-02" db="UniProtKB">
        <authorList>
            <consortium name="EnsemblProtists"/>
        </authorList>
    </citation>
    <scope>IDENTIFICATION</scope>
    <source>
        <strain evidence="4">DAOM BR144</strain>
    </source>
</reference>
<keyword evidence="5" id="KW-1185">Reference proteome</keyword>
<dbReference type="InterPro" id="IPR029026">
    <property type="entry name" value="tRNA_m1G_MTases_N"/>
</dbReference>
<evidence type="ECO:0000313" key="5">
    <source>
        <dbReference type="Proteomes" id="UP000019132"/>
    </source>
</evidence>
<feature type="domain" description="tRNA/rRNA methyltransferase SpoU type" evidence="3">
    <location>
        <begin position="16"/>
        <end position="154"/>
    </location>
</feature>
<dbReference type="HOGENOM" id="CLU_094787_1_0_1"/>
<protein>
    <recommendedName>
        <fullName evidence="3">tRNA/rRNA methyltransferase SpoU type domain-containing protein</fullName>
    </recommendedName>
</protein>
<dbReference type="PANTHER" id="PTHR43191">
    <property type="entry name" value="RRNA METHYLTRANSFERASE 3"/>
    <property type="match status" value="1"/>
</dbReference>
<organism evidence="4 5">
    <name type="scientific">Globisporangium ultimum (strain ATCC 200006 / CBS 805.95 / DAOM BR144)</name>
    <name type="common">Pythium ultimum</name>
    <dbReference type="NCBI Taxonomy" id="431595"/>
    <lineage>
        <taxon>Eukaryota</taxon>
        <taxon>Sar</taxon>
        <taxon>Stramenopiles</taxon>
        <taxon>Oomycota</taxon>
        <taxon>Peronosporomycetes</taxon>
        <taxon>Pythiales</taxon>
        <taxon>Pythiaceae</taxon>
        <taxon>Globisporangium</taxon>
    </lineage>
</organism>
<name>K3WZH7_GLOUD</name>
<dbReference type="OMA" id="DQRAICT"/>
<dbReference type="GO" id="GO:0032259">
    <property type="term" value="P:methylation"/>
    <property type="evidence" value="ECO:0007669"/>
    <property type="project" value="UniProtKB-KW"/>
</dbReference>
<dbReference type="PANTHER" id="PTHR43191:SF7">
    <property type="entry name" value="OBP33PEP LIKE PROTEIN"/>
    <property type="match status" value="1"/>
</dbReference>
<evidence type="ECO:0000256" key="1">
    <source>
        <dbReference type="ARBA" id="ARBA00022603"/>
    </source>
</evidence>
<dbReference type="EMBL" id="GL376602">
    <property type="status" value="NOT_ANNOTATED_CDS"/>
    <property type="molecule type" value="Genomic_DNA"/>
</dbReference>
<evidence type="ECO:0000313" key="4">
    <source>
        <dbReference type="EnsemblProtists" id="PYU1_T010376"/>
    </source>
</evidence>
<dbReference type="Pfam" id="PF00588">
    <property type="entry name" value="SpoU_methylase"/>
    <property type="match status" value="1"/>
</dbReference>
<dbReference type="GO" id="GO:0006396">
    <property type="term" value="P:RNA processing"/>
    <property type="evidence" value="ECO:0007669"/>
    <property type="project" value="InterPro"/>
</dbReference>
<keyword evidence="2" id="KW-0808">Transferase</keyword>
<dbReference type="eggNOG" id="KOG0838">
    <property type="taxonomic scope" value="Eukaryota"/>
</dbReference>
<dbReference type="VEuPathDB" id="FungiDB:PYU1_G010355"/>
<dbReference type="Proteomes" id="UP000019132">
    <property type="component" value="Unassembled WGS sequence"/>
</dbReference>
<evidence type="ECO:0000259" key="3">
    <source>
        <dbReference type="Pfam" id="PF00588"/>
    </source>
</evidence>
<dbReference type="STRING" id="431595.K3WZH7"/>
<accession>K3WZH7</accession>
<reference evidence="5" key="1">
    <citation type="journal article" date="2010" name="Genome Biol.">
        <title>Genome sequence of the necrotrophic plant pathogen Pythium ultimum reveals original pathogenicity mechanisms and effector repertoire.</title>
        <authorList>
            <person name="Levesque C.A."/>
            <person name="Brouwer H."/>
            <person name="Cano L."/>
            <person name="Hamilton J.P."/>
            <person name="Holt C."/>
            <person name="Huitema E."/>
            <person name="Raffaele S."/>
            <person name="Robideau G.P."/>
            <person name="Thines M."/>
            <person name="Win J."/>
            <person name="Zerillo M.M."/>
            <person name="Beakes G.W."/>
            <person name="Boore J.L."/>
            <person name="Busam D."/>
            <person name="Dumas B."/>
            <person name="Ferriera S."/>
            <person name="Fuerstenberg S.I."/>
            <person name="Gachon C.M."/>
            <person name="Gaulin E."/>
            <person name="Govers F."/>
            <person name="Grenville-Briggs L."/>
            <person name="Horner N."/>
            <person name="Hostetler J."/>
            <person name="Jiang R.H."/>
            <person name="Johnson J."/>
            <person name="Krajaejun T."/>
            <person name="Lin H."/>
            <person name="Meijer H.J."/>
            <person name="Moore B."/>
            <person name="Morris P."/>
            <person name="Phuntmart V."/>
            <person name="Puiu D."/>
            <person name="Shetty J."/>
            <person name="Stajich J.E."/>
            <person name="Tripathy S."/>
            <person name="Wawra S."/>
            <person name="van West P."/>
            <person name="Whitty B.R."/>
            <person name="Coutinho P.M."/>
            <person name="Henrissat B."/>
            <person name="Martin F."/>
            <person name="Thomas P.D."/>
            <person name="Tyler B.M."/>
            <person name="De Vries R.P."/>
            <person name="Kamoun S."/>
            <person name="Yandell M."/>
            <person name="Tisserat N."/>
            <person name="Buell C.R."/>
        </authorList>
    </citation>
    <scope>NUCLEOTIDE SEQUENCE</scope>
    <source>
        <strain evidence="5">DAOM:BR144</strain>
    </source>
</reference>
<dbReference type="Gene3D" id="3.40.1280.10">
    <property type="match status" value="1"/>
</dbReference>
<dbReference type="GO" id="GO:0003723">
    <property type="term" value="F:RNA binding"/>
    <property type="evidence" value="ECO:0007669"/>
    <property type="project" value="InterPro"/>
</dbReference>
<keyword evidence="1" id="KW-0489">Methyltransferase</keyword>
<sequence>MSNFEAIATSAPLPALYVVLSNKSSKQNLGTYLRTASAFGATQVVVVGSLRFGTHGSHRAHKYVDIVHFYKFDEAKAYLKSRGCDIIGVKQHASSSATHQAPFHGSTAFVIDNEVPGLSDDQLAICDSLVHVPCHGAQATALSLDTTVVTAIVLHNFTKWAKFPPRSMEETSTQGKFLLDAYPTFKKDEHKAAEREQQRIITDQELTYGVPRMFDADMADY</sequence>
<dbReference type="GO" id="GO:0008173">
    <property type="term" value="F:RNA methyltransferase activity"/>
    <property type="evidence" value="ECO:0007669"/>
    <property type="project" value="InterPro"/>
</dbReference>
<dbReference type="InterPro" id="IPR051259">
    <property type="entry name" value="rRNA_Methyltransferase"/>
</dbReference>
<dbReference type="SUPFAM" id="SSF75217">
    <property type="entry name" value="alpha/beta knot"/>
    <property type="match status" value="1"/>
</dbReference>
<proteinExistence type="predicted"/>
<dbReference type="AlphaFoldDB" id="K3WZH7"/>
<evidence type="ECO:0000256" key="2">
    <source>
        <dbReference type="ARBA" id="ARBA00022679"/>
    </source>
</evidence>